<evidence type="ECO:0000256" key="1">
    <source>
        <dbReference type="SAM" id="MobiDB-lite"/>
    </source>
</evidence>
<dbReference type="Pfam" id="PF12735">
    <property type="entry name" value="IgD3_Trs65"/>
    <property type="match status" value="1"/>
</dbReference>
<dbReference type="Proteomes" id="UP000268321">
    <property type="component" value="Unassembled WGS sequence"/>
</dbReference>
<dbReference type="InterPro" id="IPR055420">
    <property type="entry name" value="IgD3_Trs65"/>
</dbReference>
<feature type="region of interest" description="Disordered" evidence="1">
    <location>
        <begin position="153"/>
        <end position="233"/>
    </location>
</feature>
<evidence type="ECO:0000313" key="4">
    <source>
        <dbReference type="Proteomes" id="UP000268321"/>
    </source>
</evidence>
<feature type="compositionally biased region" description="Basic and acidic residues" evidence="1">
    <location>
        <begin position="153"/>
        <end position="163"/>
    </location>
</feature>
<dbReference type="GO" id="GO:1990071">
    <property type="term" value="C:TRAPPII protein complex"/>
    <property type="evidence" value="ECO:0007669"/>
    <property type="project" value="InterPro"/>
</dbReference>
<evidence type="ECO:0000313" key="3">
    <source>
        <dbReference type="EMBL" id="RKP29180.1"/>
    </source>
</evidence>
<dbReference type="AlphaFoldDB" id="A0A4P9ZBJ0"/>
<gene>
    <name evidence="3" type="ORF">METBISCDRAFT_24473</name>
</gene>
<protein>
    <recommendedName>
        <fullName evidence="2">Trafficking protein particle complex II-specific subunit 65 IgD3 domain-containing protein</fullName>
    </recommendedName>
</protein>
<dbReference type="PANTHER" id="PTHR28159">
    <property type="entry name" value="TRAFFICKING PROTEIN PARTICLE COMPLEX II-SPECIFIC SUBUNIT 65"/>
    <property type="match status" value="1"/>
</dbReference>
<dbReference type="PANTHER" id="PTHR28159:SF1">
    <property type="entry name" value="TRAFFICKING PROTEIN PARTICLE COMPLEX II-SPECIFIC SUBUNIT 65"/>
    <property type="match status" value="1"/>
</dbReference>
<dbReference type="EMBL" id="ML004504">
    <property type="protein sequence ID" value="RKP29180.1"/>
    <property type="molecule type" value="Genomic_DNA"/>
</dbReference>
<accession>A0A4P9ZBJ0</accession>
<reference evidence="4" key="1">
    <citation type="journal article" date="2018" name="Nat. Microbiol.">
        <title>Leveraging single-cell genomics to expand the fungal tree of life.</title>
        <authorList>
            <person name="Ahrendt S.R."/>
            <person name="Quandt C.A."/>
            <person name="Ciobanu D."/>
            <person name="Clum A."/>
            <person name="Salamov A."/>
            <person name="Andreopoulos B."/>
            <person name="Cheng J.F."/>
            <person name="Woyke T."/>
            <person name="Pelin A."/>
            <person name="Henrissat B."/>
            <person name="Reynolds N.K."/>
            <person name="Benny G.L."/>
            <person name="Smith M.E."/>
            <person name="James T.Y."/>
            <person name="Grigoriev I.V."/>
        </authorList>
    </citation>
    <scope>NUCLEOTIDE SEQUENCE [LARGE SCALE GENOMIC DNA]</scope>
    <source>
        <strain evidence="4">Baker2002</strain>
    </source>
</reference>
<feature type="compositionally biased region" description="Basic and acidic residues" evidence="1">
    <location>
        <begin position="195"/>
        <end position="206"/>
    </location>
</feature>
<proteinExistence type="predicted"/>
<keyword evidence="4" id="KW-1185">Reference proteome</keyword>
<feature type="compositionally biased region" description="Basic and acidic residues" evidence="1">
    <location>
        <begin position="221"/>
        <end position="233"/>
    </location>
</feature>
<dbReference type="GO" id="GO:0006891">
    <property type="term" value="P:intra-Golgi vesicle-mediated transport"/>
    <property type="evidence" value="ECO:0007669"/>
    <property type="project" value="InterPro"/>
</dbReference>
<organism evidence="3 4">
    <name type="scientific">Metschnikowia bicuspidata</name>
    <dbReference type="NCBI Taxonomy" id="27322"/>
    <lineage>
        <taxon>Eukaryota</taxon>
        <taxon>Fungi</taxon>
        <taxon>Dikarya</taxon>
        <taxon>Ascomycota</taxon>
        <taxon>Saccharomycotina</taxon>
        <taxon>Pichiomycetes</taxon>
        <taxon>Metschnikowiaceae</taxon>
        <taxon>Metschnikowia</taxon>
    </lineage>
</organism>
<dbReference type="OrthoDB" id="5345392at2759"/>
<name>A0A4P9ZBJ0_9ASCO</name>
<sequence length="644" mass="68157">MHLILPEDPAPLRKAFDDNDIEGAYRTALVCSTRLFVFSLETLSGVVICEAGTGARNAPIKASLHAEYLLGQRADAAADAPKTVGGCGADGGGSVGESTTAVILDRLIEGTVQGPDGETLHVIAWMFSYVVCMAADAGATLRLTVSAEPKRESLAKDAGKQGDHGGVAKLGRVASGGGAITPSSGVAMADTDSTETIKNEGPETRIKTPPQKTESSNDADTSEKGSVDSGADHTKHVSLETAVFPPLLLSLSTSCVGSFAPEYATLRITPPRIPSPWKDDLQVTILSVSAASKNGDVSLVGKLAFPALCSIGDTLYATYKLQVCEGPEFAHPAVQKMAKGSVLPSNPNLVQLGHSDETRHARLTFKVAVRFDTLNFPEKRPLTSVLNVSWSPLIDTRPTSALNRKAAALSTNVGWSKLAPQSNTAIPSAKIPANASLSSINLPKIGANLKHKPFRSLTLILGVALTGTVNIALPATSALSGLRLSFTGNVCIALGVVETWKVQVINTGNRALELHMTSSRLRRNAPLYSQANNTRMAALNQKGASNVKMSDSDARGVRFNDEYTLYTQAQLYHQYQALKPARDGVVALTSELSLGLLGPSHVYETEFEFIGFVKGIHSLEGLSVFDAGSKEGFDIGRWLEVFVV</sequence>
<feature type="domain" description="Trafficking protein particle complex II-specific subunit 65 IgD3" evidence="2">
    <location>
        <begin position="480"/>
        <end position="635"/>
    </location>
</feature>
<evidence type="ECO:0000259" key="2">
    <source>
        <dbReference type="Pfam" id="PF12735"/>
    </source>
</evidence>
<dbReference type="GO" id="GO:0005802">
    <property type="term" value="C:trans-Golgi network"/>
    <property type="evidence" value="ECO:0007669"/>
    <property type="project" value="TreeGrafter"/>
</dbReference>
<feature type="compositionally biased region" description="Polar residues" evidence="1">
    <location>
        <begin position="210"/>
        <end position="219"/>
    </location>
</feature>
<dbReference type="InterPro" id="IPR024662">
    <property type="entry name" value="Trs65"/>
</dbReference>